<proteinExistence type="predicted"/>
<dbReference type="STRING" id="285458.BGM19_12590"/>
<accession>A0A1E5PC78</accession>
<name>A0A1E5PC78_9ACTN</name>
<dbReference type="RefSeq" id="WP_069929006.1">
    <property type="nucleotide sequence ID" value="NZ_MEHI01000001.1"/>
</dbReference>
<keyword evidence="2" id="KW-1185">Reference proteome</keyword>
<comment type="caution">
    <text evidence="1">The sequence shown here is derived from an EMBL/GenBank/DDBJ whole genome shotgun (WGS) entry which is preliminary data.</text>
</comment>
<evidence type="ECO:0000313" key="1">
    <source>
        <dbReference type="EMBL" id="OEJ27140.1"/>
    </source>
</evidence>
<sequence>MALWRILYDDWQMECCGEPFSVGDEVRWRLSLRTPEDPTFPDGWEESYSELEPVAGNARLVGGPGVIALRAGPDHGKWPARPGPVVGLLAVETHGPGPRDVPETTGTVRSIRIVTEGYTETHAGSRSYEPVAGERWLRPVGTCPDWFGNETRPDRDGRGYRHDETGVLVELETPGDGHGGPASALPGQ</sequence>
<reference evidence="1 2" key="1">
    <citation type="submission" date="2016-08" db="EMBL/GenBank/DDBJ databases">
        <title>Complete genome sequence of Streptomyces agglomeratus strain 6-3-2, a novel anti-MRSA actinomycete isolated from Wuli of Tebit, China.</title>
        <authorList>
            <person name="Chen X."/>
        </authorList>
    </citation>
    <scope>NUCLEOTIDE SEQUENCE [LARGE SCALE GENOMIC DNA]</scope>
    <source>
        <strain evidence="1 2">6-3-2</strain>
    </source>
</reference>
<dbReference type="Pfam" id="PF20218">
    <property type="entry name" value="DUF6578"/>
    <property type="match status" value="1"/>
</dbReference>
<dbReference type="Proteomes" id="UP000095759">
    <property type="component" value="Unassembled WGS sequence"/>
</dbReference>
<dbReference type="EMBL" id="MEHJ01000001">
    <property type="protein sequence ID" value="OEJ27140.1"/>
    <property type="molecule type" value="Genomic_DNA"/>
</dbReference>
<dbReference type="AlphaFoldDB" id="A0A1E5PC78"/>
<dbReference type="InterPro" id="IPR046485">
    <property type="entry name" value="DUF6578"/>
</dbReference>
<dbReference type="OrthoDB" id="2084645at2"/>
<organism evidence="1 2">
    <name type="scientific">Streptomyces agglomeratus</name>
    <dbReference type="NCBI Taxonomy" id="285458"/>
    <lineage>
        <taxon>Bacteria</taxon>
        <taxon>Bacillati</taxon>
        <taxon>Actinomycetota</taxon>
        <taxon>Actinomycetes</taxon>
        <taxon>Kitasatosporales</taxon>
        <taxon>Streptomycetaceae</taxon>
        <taxon>Streptomyces</taxon>
    </lineage>
</organism>
<evidence type="ECO:0000313" key="2">
    <source>
        <dbReference type="Proteomes" id="UP000095759"/>
    </source>
</evidence>
<protein>
    <submittedName>
        <fullName evidence="1">Uncharacterized protein</fullName>
    </submittedName>
</protein>
<gene>
    <name evidence="1" type="ORF">AS594_24335</name>
</gene>